<evidence type="ECO:0000256" key="1">
    <source>
        <dbReference type="SAM" id="MobiDB-lite"/>
    </source>
</evidence>
<dbReference type="eggNOG" id="ENOG502STH4">
    <property type="taxonomic scope" value="Eukaryota"/>
</dbReference>
<proteinExistence type="predicted"/>
<dbReference type="InParanoid" id="K1WI44"/>
<dbReference type="Pfam" id="PF00651">
    <property type="entry name" value="BTB"/>
    <property type="match status" value="1"/>
</dbReference>
<dbReference type="PANTHER" id="PTHR47843:SF2">
    <property type="entry name" value="BTB DOMAIN-CONTAINING PROTEIN"/>
    <property type="match status" value="1"/>
</dbReference>
<accession>K1WI44</accession>
<reference evidence="3 4" key="1">
    <citation type="journal article" date="2012" name="BMC Genomics">
        <title>Sequencing the genome of Marssonina brunnea reveals fungus-poplar co-evolution.</title>
        <authorList>
            <person name="Zhu S."/>
            <person name="Cao Y.-Z."/>
            <person name="Jiang C."/>
            <person name="Tan B.-Y."/>
            <person name="Wang Z."/>
            <person name="Feng S."/>
            <person name="Zhang L."/>
            <person name="Su X.-H."/>
            <person name="Brejova B."/>
            <person name="Vinar T."/>
            <person name="Xu M."/>
            <person name="Wang M.-X."/>
            <person name="Zhang S.-G."/>
            <person name="Huang M.-R."/>
            <person name="Wu R."/>
            <person name="Zhou Y."/>
        </authorList>
    </citation>
    <scope>NUCLEOTIDE SEQUENCE [LARGE SCALE GENOMIC DNA]</scope>
    <source>
        <strain evidence="3 4">MB_m1</strain>
    </source>
</reference>
<dbReference type="GeneID" id="18760777"/>
<dbReference type="CDD" id="cd18186">
    <property type="entry name" value="BTB_POZ_ZBTB_KLHL-like"/>
    <property type="match status" value="1"/>
</dbReference>
<dbReference type="EMBL" id="JH921437">
    <property type="protein sequence ID" value="EKD17265.1"/>
    <property type="molecule type" value="Genomic_DNA"/>
</dbReference>
<dbReference type="InterPro" id="IPR000210">
    <property type="entry name" value="BTB/POZ_dom"/>
</dbReference>
<protein>
    <recommendedName>
        <fullName evidence="2">BTB domain-containing protein</fullName>
    </recommendedName>
</protein>
<evidence type="ECO:0000259" key="2">
    <source>
        <dbReference type="PROSITE" id="PS50097"/>
    </source>
</evidence>
<dbReference type="KEGG" id="mbe:MBM_04842"/>
<dbReference type="InterPro" id="IPR011333">
    <property type="entry name" value="SKP1/BTB/POZ_sf"/>
</dbReference>
<evidence type="ECO:0000313" key="4">
    <source>
        <dbReference type="Proteomes" id="UP000006753"/>
    </source>
</evidence>
<dbReference type="OMA" id="KEFACHY"/>
<feature type="domain" description="BTB" evidence="2">
    <location>
        <begin position="69"/>
        <end position="138"/>
    </location>
</feature>
<dbReference type="Gene3D" id="3.30.710.10">
    <property type="entry name" value="Potassium Channel Kv1.1, Chain A"/>
    <property type="match status" value="1"/>
</dbReference>
<dbReference type="PANTHER" id="PTHR47843">
    <property type="entry name" value="BTB DOMAIN-CONTAINING PROTEIN-RELATED"/>
    <property type="match status" value="1"/>
</dbReference>
<dbReference type="Proteomes" id="UP000006753">
    <property type="component" value="Unassembled WGS sequence"/>
</dbReference>
<evidence type="ECO:0000313" key="3">
    <source>
        <dbReference type="EMBL" id="EKD17265.1"/>
    </source>
</evidence>
<gene>
    <name evidence="3" type="ORF">MBM_04842</name>
</gene>
<keyword evidence="4" id="KW-1185">Reference proteome</keyword>
<dbReference type="HOGENOM" id="CLU_068279_5_0_1"/>
<dbReference type="OrthoDB" id="194443at2759"/>
<organism evidence="3 4">
    <name type="scientific">Marssonina brunnea f. sp. multigermtubi (strain MB_m1)</name>
    <name type="common">Marssonina leaf spot fungus</name>
    <dbReference type="NCBI Taxonomy" id="1072389"/>
    <lineage>
        <taxon>Eukaryota</taxon>
        <taxon>Fungi</taxon>
        <taxon>Dikarya</taxon>
        <taxon>Ascomycota</taxon>
        <taxon>Pezizomycotina</taxon>
        <taxon>Leotiomycetes</taxon>
        <taxon>Helotiales</taxon>
        <taxon>Drepanopezizaceae</taxon>
        <taxon>Drepanopeziza</taxon>
    </lineage>
</organism>
<feature type="region of interest" description="Disordered" evidence="1">
    <location>
        <begin position="1"/>
        <end position="21"/>
    </location>
</feature>
<dbReference type="AlphaFoldDB" id="K1WI44"/>
<name>K1WI44_MARBU</name>
<feature type="compositionally biased region" description="Basic and acidic residues" evidence="1">
    <location>
        <begin position="1"/>
        <end position="12"/>
    </location>
</feature>
<sequence length="275" mass="31856">MVHSDDSNDRSQKSPILVSKIDPTDLREMADRLPGLAPTTISSARSLSAPFKPLRDHKPKKLSLKNSQQLVTLFAAAEEQKFVVHKEFACHYSPVLKAAFNSQFMEGQTQEYRLRDTTKEALHQLVHWFYFQKLDTMELTEKNRYDGPENYIEERMAENIILAKTWVLADKLLIGKLQDQIIDEIVRIRDHSHLLSSSVLKYVYDNTPEGSPLRRLYVDLFVRYGKPRRYESKSDRYPKEMLFDVVSKFSAVIPTFISSTRTPSKDLSLYHVADN</sequence>
<dbReference type="SUPFAM" id="SSF54695">
    <property type="entry name" value="POZ domain"/>
    <property type="match status" value="1"/>
</dbReference>
<dbReference type="PROSITE" id="PS50097">
    <property type="entry name" value="BTB"/>
    <property type="match status" value="1"/>
</dbReference>